<evidence type="ECO:0000313" key="2">
    <source>
        <dbReference type="Proteomes" id="UP000829291"/>
    </source>
</evidence>
<protein>
    <submittedName>
        <fullName evidence="3">Uncharacterized protein LOC124296152</fullName>
    </submittedName>
</protein>
<keyword evidence="2" id="KW-1185">Reference proteome</keyword>
<evidence type="ECO:0000313" key="3">
    <source>
        <dbReference type="RefSeq" id="XP_046602261.1"/>
    </source>
</evidence>
<feature type="compositionally biased region" description="Basic and acidic residues" evidence="1">
    <location>
        <begin position="46"/>
        <end position="58"/>
    </location>
</feature>
<sequence length="118" mass="12603">MASRKEEKPESSESEKRYPFESLCDESSDEEPGLSSITNNQGSAKTSDEKSRSTETEIRYQVGSAMSSSSLDQGVCIGIGLTESSSSATVTKKKNPTPVNQSLDGLSSDIDTEEASKP</sequence>
<name>A0ABM3GPR7_NEOLC</name>
<gene>
    <name evidence="3" type="primary">LOC124296152</name>
</gene>
<feature type="region of interest" description="Disordered" evidence="1">
    <location>
        <begin position="1"/>
        <end position="69"/>
    </location>
</feature>
<dbReference type="Proteomes" id="UP000829291">
    <property type="component" value="Chromosome 1"/>
</dbReference>
<feature type="region of interest" description="Disordered" evidence="1">
    <location>
        <begin position="83"/>
        <end position="118"/>
    </location>
</feature>
<proteinExistence type="predicted"/>
<dbReference type="RefSeq" id="XP_046602261.1">
    <property type="nucleotide sequence ID" value="XM_046746305.1"/>
</dbReference>
<dbReference type="GeneID" id="124296152"/>
<feature type="compositionally biased region" description="Acidic residues" evidence="1">
    <location>
        <begin position="23"/>
        <end position="32"/>
    </location>
</feature>
<feature type="compositionally biased region" description="Polar residues" evidence="1">
    <location>
        <begin position="35"/>
        <end position="45"/>
    </location>
</feature>
<reference evidence="3" key="1">
    <citation type="submission" date="2025-08" db="UniProtKB">
        <authorList>
            <consortium name="RefSeq"/>
        </authorList>
    </citation>
    <scope>IDENTIFICATION</scope>
    <source>
        <tissue evidence="3">Thorax and Abdomen</tissue>
    </source>
</reference>
<evidence type="ECO:0000256" key="1">
    <source>
        <dbReference type="SAM" id="MobiDB-lite"/>
    </source>
</evidence>
<organism evidence="2 3">
    <name type="scientific">Neodiprion lecontei</name>
    <name type="common">Redheaded pine sawfly</name>
    <dbReference type="NCBI Taxonomy" id="441921"/>
    <lineage>
        <taxon>Eukaryota</taxon>
        <taxon>Metazoa</taxon>
        <taxon>Ecdysozoa</taxon>
        <taxon>Arthropoda</taxon>
        <taxon>Hexapoda</taxon>
        <taxon>Insecta</taxon>
        <taxon>Pterygota</taxon>
        <taxon>Neoptera</taxon>
        <taxon>Endopterygota</taxon>
        <taxon>Hymenoptera</taxon>
        <taxon>Tenthredinoidea</taxon>
        <taxon>Diprionidae</taxon>
        <taxon>Diprioninae</taxon>
        <taxon>Neodiprion</taxon>
    </lineage>
</organism>
<feature type="compositionally biased region" description="Basic and acidic residues" evidence="1">
    <location>
        <begin position="1"/>
        <end position="19"/>
    </location>
</feature>
<accession>A0ABM3GPR7</accession>